<dbReference type="CDD" id="cd17876">
    <property type="entry name" value="SRalpha_C"/>
    <property type="match status" value="1"/>
</dbReference>
<dbReference type="InterPro" id="IPR027417">
    <property type="entry name" value="P-loop_NTPase"/>
</dbReference>
<dbReference type="CDD" id="cd14826">
    <property type="entry name" value="SR_alpha_SRX"/>
    <property type="match status" value="1"/>
</dbReference>
<keyword evidence="7" id="KW-0675">Receptor</keyword>
<proteinExistence type="inferred from homology"/>
<dbReference type="InterPro" id="IPR003593">
    <property type="entry name" value="AAA+_ATPase"/>
</dbReference>
<keyword evidence="11" id="KW-1185">Reference proteome</keyword>
<dbReference type="InterPro" id="IPR011012">
    <property type="entry name" value="Longin-like_dom_sf"/>
</dbReference>
<name>A0ABY8TL37_TETOB</name>
<feature type="compositionally biased region" description="Low complexity" evidence="8">
    <location>
        <begin position="263"/>
        <end position="287"/>
    </location>
</feature>
<comment type="similarity">
    <text evidence="2">Belongs to the GTP-binding SRP family.</text>
</comment>
<evidence type="ECO:0000256" key="2">
    <source>
        <dbReference type="ARBA" id="ARBA00008531"/>
    </source>
</evidence>
<dbReference type="SUPFAM" id="SSF47364">
    <property type="entry name" value="Domain of the SRP/SRP receptor G-proteins"/>
    <property type="match status" value="1"/>
</dbReference>
<dbReference type="SUPFAM" id="SSF52540">
    <property type="entry name" value="P-loop containing nucleoside triphosphate hydrolases"/>
    <property type="match status" value="1"/>
</dbReference>
<dbReference type="PROSITE" id="PS00300">
    <property type="entry name" value="SRP54"/>
    <property type="match status" value="1"/>
</dbReference>
<dbReference type="InterPro" id="IPR042101">
    <property type="entry name" value="SRP54_N_sf"/>
</dbReference>
<dbReference type="SUPFAM" id="SSF64356">
    <property type="entry name" value="SNARE-like"/>
    <property type="match status" value="1"/>
</dbReference>
<accession>A0ABY8TL37</accession>
<dbReference type="InterPro" id="IPR036225">
    <property type="entry name" value="SRP/SRP_N"/>
</dbReference>
<feature type="region of interest" description="Disordered" evidence="8">
    <location>
        <begin position="215"/>
        <end position="287"/>
    </location>
</feature>
<sequence length="734" mass="76907">MQVSDDLKPQGTVKDSLFQAKVATSTDLPIAPTLEATAYVKPYLGLFRPSQKSQAGVPQLHLQQAAYSIPDPDSYVLAAAPVSMLDYFAIFTKGGALLWTLQFTTALKHNPLDALNALIRTCLLEERSGDAAFTYAPKVGAQQALKWTFHNGLGLVFVAVYQKTLSLLYVEDLLAAIKDAFLQEYTPGSYSYPRFQDKFAQILRDCETRADKARTLAAQPTRAAPAAAAPAAKAGKAAGQAGSGAATPQQWSSEESGSDADADAAGSSGSAAGGSSSAAGSDEEAAANGDAAGGFNLAKLKGKGVRAAGPAGRRNTAAARRAVEEAKEKAAKEKAAQSSPAKPKSGRIWGGFGRKEEAVGRLDFTEGQAPGAAANGSGTAEDLGSSLIDAPEEEYEPVDDEPVGQAAANGNAAAPAKRGLLGSFVGKLALSVVGSSALSAADLAPALEDMKRRLMERNVAEEIAAQVVDSVAHSLEGQKLSSFTGVGQFVRRAFEDSLSGILNKRQVDVLHDIKRARARGKPYVVVFCGVNGVGKSTNLAKIAYWLGQHGCKVQLAACDTFRAGAVEQLKTHAMRLGVPLYERGYEKDPAKVAAEAIRVAQRDGRDVVLVDTAGRMQDNEPLMRALSNLISLNQPELVLFVGEALVGNDAVDQLVKFNRSLADLAPGAAAGGPAKRQVIDGIVLTKFDTIDDKVGAALSMVYASGAPVMFVGCGQTYVDLKKLNVRSVVNSLLK</sequence>
<evidence type="ECO:0000313" key="11">
    <source>
        <dbReference type="Proteomes" id="UP001244341"/>
    </source>
</evidence>
<reference evidence="10 11" key="1">
    <citation type="submission" date="2023-05" db="EMBL/GenBank/DDBJ databases">
        <title>A 100% complete, gapless, phased diploid assembly of the Scenedesmus obliquus UTEX 3031 genome.</title>
        <authorList>
            <person name="Biondi T.C."/>
            <person name="Hanschen E.R."/>
            <person name="Kwon T."/>
            <person name="Eng W."/>
            <person name="Kruse C.P.S."/>
            <person name="Koehler S.I."/>
            <person name="Kunde Y."/>
            <person name="Gleasner C.D."/>
            <person name="You Mak K.T."/>
            <person name="Polle J."/>
            <person name="Hovde B.T."/>
            <person name="Starkenburg S.R."/>
        </authorList>
    </citation>
    <scope>NUCLEOTIDE SEQUENCE [LARGE SCALE GENOMIC DNA]</scope>
    <source>
        <strain evidence="10 11">DOE0152z</strain>
    </source>
</reference>
<dbReference type="Pfam" id="PF00448">
    <property type="entry name" value="SRP54"/>
    <property type="match status" value="2"/>
</dbReference>
<dbReference type="PANTHER" id="PTHR43134">
    <property type="entry name" value="SIGNAL RECOGNITION PARTICLE RECEPTOR SUBUNIT ALPHA"/>
    <property type="match status" value="1"/>
</dbReference>
<dbReference type="PANTHER" id="PTHR43134:SF1">
    <property type="entry name" value="SIGNAL RECOGNITION PARTICLE RECEPTOR SUBUNIT ALPHA"/>
    <property type="match status" value="1"/>
</dbReference>
<keyword evidence="6" id="KW-0472">Membrane</keyword>
<evidence type="ECO:0000313" key="10">
    <source>
        <dbReference type="EMBL" id="WIA09702.1"/>
    </source>
</evidence>
<feature type="compositionally biased region" description="Basic and acidic residues" evidence="8">
    <location>
        <begin position="321"/>
        <end position="335"/>
    </location>
</feature>
<feature type="compositionally biased region" description="Low complexity" evidence="8">
    <location>
        <begin position="306"/>
        <end position="320"/>
    </location>
</feature>
<dbReference type="Gene3D" id="1.20.120.140">
    <property type="entry name" value="Signal recognition particle SRP54, nucleotide-binding domain"/>
    <property type="match status" value="1"/>
</dbReference>
<dbReference type="Pfam" id="PF04086">
    <property type="entry name" value="SRP-alpha_N"/>
    <property type="match status" value="1"/>
</dbReference>
<evidence type="ECO:0000256" key="6">
    <source>
        <dbReference type="ARBA" id="ARBA00023136"/>
    </source>
</evidence>
<evidence type="ECO:0000256" key="1">
    <source>
        <dbReference type="ARBA" id="ARBA00004397"/>
    </source>
</evidence>
<dbReference type="InterPro" id="IPR013822">
    <property type="entry name" value="Signal_recog_particl_SRP54_hlx"/>
</dbReference>
<feature type="domain" description="SRP54-type proteins GTP-binding" evidence="9">
    <location>
        <begin position="707"/>
        <end position="720"/>
    </location>
</feature>
<evidence type="ECO:0000259" key="9">
    <source>
        <dbReference type="PROSITE" id="PS00300"/>
    </source>
</evidence>
<comment type="subcellular location">
    <subcellularLocation>
        <location evidence="1">Endoplasmic reticulum membrane</location>
        <topology evidence="1">Peripheral membrane protein</topology>
        <orientation evidence="1">Cytoplasmic side</orientation>
    </subcellularLocation>
</comment>
<evidence type="ECO:0000256" key="3">
    <source>
        <dbReference type="ARBA" id="ARBA00022741"/>
    </source>
</evidence>
<dbReference type="InterPro" id="IPR000897">
    <property type="entry name" value="SRP54_GTPase_dom"/>
</dbReference>
<dbReference type="Gene3D" id="3.40.50.300">
    <property type="entry name" value="P-loop containing nucleotide triphosphate hydrolases"/>
    <property type="match status" value="1"/>
</dbReference>
<gene>
    <name evidence="10" type="ORF">OEZ85_009087</name>
</gene>
<dbReference type="EMBL" id="CP126208">
    <property type="protein sequence ID" value="WIA09702.1"/>
    <property type="molecule type" value="Genomic_DNA"/>
</dbReference>
<evidence type="ECO:0000256" key="8">
    <source>
        <dbReference type="SAM" id="MobiDB-lite"/>
    </source>
</evidence>
<organism evidence="10 11">
    <name type="scientific">Tetradesmus obliquus</name>
    <name type="common">Green alga</name>
    <name type="synonym">Acutodesmus obliquus</name>
    <dbReference type="NCBI Taxonomy" id="3088"/>
    <lineage>
        <taxon>Eukaryota</taxon>
        <taxon>Viridiplantae</taxon>
        <taxon>Chlorophyta</taxon>
        <taxon>core chlorophytes</taxon>
        <taxon>Chlorophyceae</taxon>
        <taxon>CS clade</taxon>
        <taxon>Sphaeropleales</taxon>
        <taxon>Scenedesmaceae</taxon>
        <taxon>Tetradesmus</taxon>
    </lineage>
</organism>
<evidence type="ECO:0000256" key="5">
    <source>
        <dbReference type="ARBA" id="ARBA00023134"/>
    </source>
</evidence>
<evidence type="ECO:0000256" key="4">
    <source>
        <dbReference type="ARBA" id="ARBA00022824"/>
    </source>
</evidence>
<dbReference type="SMART" id="SM00382">
    <property type="entry name" value="AAA"/>
    <property type="match status" value="1"/>
</dbReference>
<dbReference type="Gene3D" id="3.30.450.60">
    <property type="match status" value="1"/>
</dbReference>
<keyword evidence="5" id="KW-0342">GTP-binding</keyword>
<dbReference type="Proteomes" id="UP001244341">
    <property type="component" value="Chromosome 1b"/>
</dbReference>
<dbReference type="InterPro" id="IPR007222">
    <property type="entry name" value="Sig_recog_particle_rcpt_asu_N"/>
</dbReference>
<keyword evidence="4" id="KW-0256">Endoplasmic reticulum</keyword>
<feature type="compositionally biased region" description="Low complexity" evidence="8">
    <location>
        <begin position="217"/>
        <end position="255"/>
    </location>
</feature>
<dbReference type="SMART" id="SM00962">
    <property type="entry name" value="SRP54"/>
    <property type="match status" value="1"/>
</dbReference>
<protein>
    <recommendedName>
        <fullName evidence="9">SRP54-type proteins GTP-binding domain-containing protein</fullName>
    </recommendedName>
</protein>
<keyword evidence="3" id="KW-0547">Nucleotide-binding</keyword>
<evidence type="ECO:0000256" key="7">
    <source>
        <dbReference type="ARBA" id="ARBA00023170"/>
    </source>
</evidence>
<feature type="region of interest" description="Disordered" evidence="8">
    <location>
        <begin position="303"/>
        <end position="352"/>
    </location>
</feature>
<dbReference type="Pfam" id="PF02881">
    <property type="entry name" value="SRP54_N"/>
    <property type="match status" value="1"/>
</dbReference>